<evidence type="ECO:0000256" key="1">
    <source>
        <dbReference type="SAM" id="Phobius"/>
    </source>
</evidence>
<feature type="transmembrane region" description="Helical" evidence="1">
    <location>
        <begin position="66"/>
        <end position="84"/>
    </location>
</feature>
<dbReference type="EMBL" id="BPLQ01009555">
    <property type="protein sequence ID" value="GIY44680.1"/>
    <property type="molecule type" value="Genomic_DNA"/>
</dbReference>
<keyword evidence="1" id="KW-0472">Membrane</keyword>
<reference evidence="2 3" key="1">
    <citation type="submission" date="2021-06" db="EMBL/GenBank/DDBJ databases">
        <title>Caerostris darwini draft genome.</title>
        <authorList>
            <person name="Kono N."/>
            <person name="Arakawa K."/>
        </authorList>
    </citation>
    <scope>NUCLEOTIDE SEQUENCE [LARGE SCALE GENOMIC DNA]</scope>
</reference>
<gene>
    <name evidence="2" type="ORF">CDAR_118101</name>
</gene>
<name>A0AAV4TEZ7_9ARAC</name>
<evidence type="ECO:0000313" key="2">
    <source>
        <dbReference type="EMBL" id="GIY44680.1"/>
    </source>
</evidence>
<comment type="caution">
    <text evidence="2">The sequence shown here is derived from an EMBL/GenBank/DDBJ whole genome shotgun (WGS) entry which is preliminary data.</text>
</comment>
<keyword evidence="1" id="KW-1133">Transmembrane helix</keyword>
<evidence type="ECO:0000313" key="3">
    <source>
        <dbReference type="Proteomes" id="UP001054837"/>
    </source>
</evidence>
<proteinExistence type="predicted"/>
<dbReference type="Proteomes" id="UP001054837">
    <property type="component" value="Unassembled WGS sequence"/>
</dbReference>
<keyword evidence="3" id="KW-1185">Reference proteome</keyword>
<dbReference type="AlphaFoldDB" id="A0AAV4TEZ7"/>
<keyword evidence="1" id="KW-0812">Transmembrane</keyword>
<sequence length="133" mass="15031">MLMLRKSHYLQTGAVFQRAIRLNGLYKIAQYCTFDTSHVYSLGFYGDGRNSLPYTEDALCRVSRSISLLFTFFAGLLFCLDVGIPHQNLGFYGDGRSSLSDTEDALCRTSRSISLRFTFFAGLLFCLDFGIPY</sequence>
<protein>
    <submittedName>
        <fullName evidence="2">Uncharacterized protein</fullName>
    </submittedName>
</protein>
<accession>A0AAV4TEZ7</accession>
<organism evidence="2 3">
    <name type="scientific">Caerostris darwini</name>
    <dbReference type="NCBI Taxonomy" id="1538125"/>
    <lineage>
        <taxon>Eukaryota</taxon>
        <taxon>Metazoa</taxon>
        <taxon>Ecdysozoa</taxon>
        <taxon>Arthropoda</taxon>
        <taxon>Chelicerata</taxon>
        <taxon>Arachnida</taxon>
        <taxon>Araneae</taxon>
        <taxon>Araneomorphae</taxon>
        <taxon>Entelegynae</taxon>
        <taxon>Araneoidea</taxon>
        <taxon>Araneidae</taxon>
        <taxon>Caerostris</taxon>
    </lineage>
</organism>